<dbReference type="EMBL" id="JAOPLU010000003">
    <property type="protein sequence ID" value="MDM5131989.1"/>
    <property type="molecule type" value="Genomic_DNA"/>
</dbReference>
<proteinExistence type="predicted"/>
<sequence>MQSNASAVLICPDFFDYKKLLTTELEHRYKTVLSFSDRPLCSSVSKALIKFNILGYAHVASKRYSSEIFKIIYDKLSLIEEVIIVKGTCISPCLIENIKKLNPKTRVICYSWDSISNVKTFPLLAEKADLTYTFDIADSKRYGYDYLPLFYSNKNNHVVTTDKKYKYSFVGSYHGDRISVLQHIFSHEENSDNYVRVFFPSKLQFAFYYLLDSCLRASPKEWITFKPLSRAEIINVAEHSEYVIDIHNANQTGLTMRTWETLGDGHKLVTTNAAVLCHAATSDVIIIDRNTGKRWSESQCSVYFNEMFDSTLSVDSLSLSTWLDNLLARSEK</sequence>
<evidence type="ECO:0008006" key="3">
    <source>
        <dbReference type="Google" id="ProtNLM"/>
    </source>
</evidence>
<dbReference type="Proteomes" id="UP001168109">
    <property type="component" value="Unassembled WGS sequence"/>
</dbReference>
<gene>
    <name evidence="1" type="ORF">OB962_13455</name>
</gene>
<protein>
    <recommendedName>
        <fullName evidence="3">Lipopolysaccharide biosynthesis protein</fullName>
    </recommendedName>
</protein>
<accession>A0ABT7QEE8</accession>
<keyword evidence="2" id="KW-1185">Reference proteome</keyword>
<organism evidence="1 2">
    <name type="scientific">Aeromonas piscicola</name>
    <dbReference type="NCBI Taxonomy" id="600645"/>
    <lineage>
        <taxon>Bacteria</taxon>
        <taxon>Pseudomonadati</taxon>
        <taxon>Pseudomonadota</taxon>
        <taxon>Gammaproteobacteria</taxon>
        <taxon>Aeromonadales</taxon>
        <taxon>Aeromonadaceae</taxon>
        <taxon>Aeromonas</taxon>
    </lineage>
</organism>
<comment type="caution">
    <text evidence="1">The sequence shown here is derived from an EMBL/GenBank/DDBJ whole genome shotgun (WGS) entry which is preliminary data.</text>
</comment>
<evidence type="ECO:0000313" key="2">
    <source>
        <dbReference type="Proteomes" id="UP001168109"/>
    </source>
</evidence>
<dbReference type="RefSeq" id="WP_156140406.1">
    <property type="nucleotide sequence ID" value="NZ_CDBL01000063.1"/>
</dbReference>
<reference evidence="1" key="1">
    <citation type="submission" date="2024-05" db="EMBL/GenBank/DDBJ databases">
        <title>WGS of Aeromonas isolates.</title>
        <authorList>
            <person name="Lee H."/>
        </authorList>
    </citation>
    <scope>NUCLEOTIDE SEQUENCE</scope>
    <source>
        <strain evidence="1">LP308</strain>
    </source>
</reference>
<evidence type="ECO:0000313" key="1">
    <source>
        <dbReference type="EMBL" id="MDM5131989.1"/>
    </source>
</evidence>
<name>A0ABT7QEE8_9GAMM</name>